<dbReference type="Pfam" id="PF00005">
    <property type="entry name" value="ABC_tran"/>
    <property type="match status" value="1"/>
</dbReference>
<dbReference type="InterPro" id="IPR015860">
    <property type="entry name" value="ABC_transpr_TagH-like"/>
</dbReference>
<sequence>MEEKNAIEVKNVYKQFKVEYDRARTLKDKLLFWNRGKTEYHEVLKDINLNIKKGETVALIGVNGSGKSTLLKMMTKIIFPTSGAITTNGKLTSLLELGAGFHIDFTGRENIYFNASIFGLTRKEIDQRLDDIIEFSELGSAIDNPVRTYSSGMYMRLAFSVAINVDADILLIDEILAVGDQHFQEKCFNKLEELKHSDKTIVIVSHSLDVVKKLCNRAIWLYKGEVREDGKPSEVIEHYLDQVSLDHMEERKKAIQQGIYKGMTYIDEPKNYQSFSNNMKSIDCHGWAISDDSQSIFEVYLDDNKIDSSLIERYKRLDVYKAFREDFAGLVDIDRLGWRLSLPTEDVKDGQHFLKIVCKSHDNKELSNTVCEIYIE</sequence>
<dbReference type="RefSeq" id="WP_204685457.1">
    <property type="nucleotide sequence ID" value="NZ_JACJLU010000004.1"/>
</dbReference>
<feature type="domain" description="ABC transporter" evidence="5">
    <location>
        <begin position="7"/>
        <end position="248"/>
    </location>
</feature>
<evidence type="ECO:0000256" key="2">
    <source>
        <dbReference type="ARBA" id="ARBA00022448"/>
    </source>
</evidence>
<protein>
    <submittedName>
        <fullName evidence="6">ABC transporter ATP-binding protein</fullName>
    </submittedName>
</protein>
<dbReference type="EMBL" id="JACJLU010000004">
    <property type="protein sequence ID" value="MBM6831336.1"/>
    <property type="molecule type" value="Genomic_DNA"/>
</dbReference>
<dbReference type="SUPFAM" id="SSF52540">
    <property type="entry name" value="P-loop containing nucleoside triphosphate hydrolases"/>
    <property type="match status" value="1"/>
</dbReference>
<keyword evidence="3" id="KW-0547">Nucleotide-binding</keyword>
<organism evidence="6 7">
    <name type="scientific">Faecalicoccus acidiformans</name>
    <dbReference type="NCBI Taxonomy" id="915173"/>
    <lineage>
        <taxon>Bacteria</taxon>
        <taxon>Bacillati</taxon>
        <taxon>Bacillota</taxon>
        <taxon>Erysipelotrichia</taxon>
        <taxon>Erysipelotrichales</taxon>
        <taxon>Erysipelotrichaceae</taxon>
        <taxon>Faecalicoccus</taxon>
    </lineage>
</organism>
<dbReference type="Gene3D" id="3.40.50.300">
    <property type="entry name" value="P-loop containing nucleotide triphosphate hydrolases"/>
    <property type="match status" value="1"/>
</dbReference>
<gene>
    <name evidence="6" type="ORF">H5982_04330</name>
</gene>
<dbReference type="InterPro" id="IPR027417">
    <property type="entry name" value="P-loop_NTPase"/>
</dbReference>
<dbReference type="InterPro" id="IPR003439">
    <property type="entry name" value="ABC_transporter-like_ATP-bd"/>
</dbReference>
<evidence type="ECO:0000256" key="3">
    <source>
        <dbReference type="ARBA" id="ARBA00022741"/>
    </source>
</evidence>
<evidence type="ECO:0000313" key="7">
    <source>
        <dbReference type="Proteomes" id="UP000775500"/>
    </source>
</evidence>
<keyword evidence="4 6" id="KW-0067">ATP-binding</keyword>
<name>A0ABS2FPV5_9FIRM</name>
<comment type="caution">
    <text evidence="6">The sequence shown here is derived from an EMBL/GenBank/DDBJ whole genome shotgun (WGS) entry which is preliminary data.</text>
</comment>
<dbReference type="SMART" id="SM00382">
    <property type="entry name" value="AAA"/>
    <property type="match status" value="1"/>
</dbReference>
<reference evidence="6 7" key="1">
    <citation type="journal article" date="2021" name="Sci. Rep.">
        <title>The distribution of antibiotic resistance genes in chicken gut microbiota commensals.</title>
        <authorList>
            <person name="Juricova H."/>
            <person name="Matiasovicova J."/>
            <person name="Kubasova T."/>
            <person name="Cejkova D."/>
            <person name="Rychlik I."/>
        </authorList>
    </citation>
    <scope>NUCLEOTIDE SEQUENCE [LARGE SCALE GENOMIC DNA]</scope>
    <source>
        <strain evidence="6 7">An423</strain>
    </source>
</reference>
<evidence type="ECO:0000259" key="5">
    <source>
        <dbReference type="PROSITE" id="PS50893"/>
    </source>
</evidence>
<evidence type="ECO:0000256" key="1">
    <source>
        <dbReference type="ARBA" id="ARBA00005417"/>
    </source>
</evidence>
<dbReference type="InterPro" id="IPR050683">
    <property type="entry name" value="Bact_Polysacc_Export_ATP-bd"/>
</dbReference>
<dbReference type="PROSITE" id="PS50893">
    <property type="entry name" value="ABC_TRANSPORTER_2"/>
    <property type="match status" value="1"/>
</dbReference>
<keyword evidence="7" id="KW-1185">Reference proteome</keyword>
<keyword evidence="2" id="KW-0813">Transport</keyword>
<proteinExistence type="inferred from homology"/>
<accession>A0ABS2FPV5</accession>
<dbReference type="Proteomes" id="UP000775500">
    <property type="component" value="Unassembled WGS sequence"/>
</dbReference>
<dbReference type="PANTHER" id="PTHR46743:SF2">
    <property type="entry name" value="TEICHOIC ACIDS EXPORT ATP-BINDING PROTEIN TAGH"/>
    <property type="match status" value="1"/>
</dbReference>
<evidence type="ECO:0000313" key="6">
    <source>
        <dbReference type="EMBL" id="MBM6831336.1"/>
    </source>
</evidence>
<dbReference type="PANTHER" id="PTHR46743">
    <property type="entry name" value="TEICHOIC ACIDS EXPORT ATP-BINDING PROTEIN TAGH"/>
    <property type="match status" value="1"/>
</dbReference>
<evidence type="ECO:0000256" key="4">
    <source>
        <dbReference type="ARBA" id="ARBA00022840"/>
    </source>
</evidence>
<comment type="similarity">
    <text evidence="1">Belongs to the ABC transporter superfamily.</text>
</comment>
<dbReference type="InterPro" id="IPR003593">
    <property type="entry name" value="AAA+_ATPase"/>
</dbReference>
<dbReference type="GO" id="GO:0005524">
    <property type="term" value="F:ATP binding"/>
    <property type="evidence" value="ECO:0007669"/>
    <property type="project" value="UniProtKB-KW"/>
</dbReference>
<dbReference type="CDD" id="cd03220">
    <property type="entry name" value="ABC_KpsT_Wzt"/>
    <property type="match status" value="1"/>
</dbReference>